<accession>A0A1H2DR17</accession>
<proteinExistence type="predicted"/>
<sequence>MSQNGSNSWNVSFAQISWLEKLLCNHGNSAKLTRHDDLVFEVDRKQQNDHLSIVCLNEYTMGLTAAHRVIHEFGKPSIIYIGGGWCGYTEQAKEFCLSEQIGLYVTNEMSGALWASQYWAYHQRDKDGNPIYHLSRERA</sequence>
<protein>
    <submittedName>
        <fullName evidence="1">Uncharacterized protein</fullName>
    </submittedName>
</protein>
<organism evidence="1 2">
    <name type="scientific">Nitrosomonas ureae</name>
    <dbReference type="NCBI Taxonomy" id="44577"/>
    <lineage>
        <taxon>Bacteria</taxon>
        <taxon>Pseudomonadati</taxon>
        <taxon>Pseudomonadota</taxon>
        <taxon>Betaproteobacteria</taxon>
        <taxon>Nitrosomonadales</taxon>
        <taxon>Nitrosomonadaceae</taxon>
        <taxon>Nitrosomonas</taxon>
    </lineage>
</organism>
<dbReference type="Proteomes" id="UP000182882">
    <property type="component" value="Unassembled WGS sequence"/>
</dbReference>
<dbReference type="EMBL" id="FNLN01000004">
    <property type="protein sequence ID" value="SDT85333.1"/>
    <property type="molecule type" value="Genomic_DNA"/>
</dbReference>
<dbReference type="KEGG" id="nur:ATY38_02265"/>
<evidence type="ECO:0000313" key="2">
    <source>
        <dbReference type="Proteomes" id="UP000182882"/>
    </source>
</evidence>
<reference evidence="2" key="1">
    <citation type="submission" date="2016-10" db="EMBL/GenBank/DDBJ databases">
        <authorList>
            <person name="Varghese N."/>
            <person name="Submissions S."/>
        </authorList>
    </citation>
    <scope>NUCLEOTIDE SEQUENCE [LARGE SCALE GENOMIC DNA]</scope>
    <source>
        <strain evidence="2">Nm10</strain>
    </source>
</reference>
<gene>
    <name evidence="1" type="ORF">SAMN05216406_10475</name>
</gene>
<keyword evidence="2" id="KW-1185">Reference proteome</keyword>
<name>A0A1H2DR17_9PROT</name>
<evidence type="ECO:0000313" key="1">
    <source>
        <dbReference type="EMBL" id="SDT85333.1"/>
    </source>
</evidence>
<dbReference type="AlphaFoldDB" id="A0A1H2DR17"/>